<dbReference type="PANTHER" id="PTHR14167">
    <property type="entry name" value="SH3 DOMAIN-CONTAINING"/>
    <property type="match status" value="1"/>
</dbReference>
<evidence type="ECO:0000256" key="2">
    <source>
        <dbReference type="ARBA" id="ARBA00022443"/>
    </source>
</evidence>
<dbReference type="EMBL" id="CAJVPQ010000806">
    <property type="protein sequence ID" value="CAG8511716.1"/>
    <property type="molecule type" value="Genomic_DNA"/>
</dbReference>
<dbReference type="InterPro" id="IPR050384">
    <property type="entry name" value="Endophilin_SH3RF"/>
</dbReference>
<keyword evidence="7" id="KW-1133">Transmembrane helix</keyword>
<evidence type="ECO:0000256" key="4">
    <source>
        <dbReference type="ARBA" id="ARBA00023136"/>
    </source>
</evidence>
<dbReference type="InterPro" id="IPR001452">
    <property type="entry name" value="SH3_domain"/>
</dbReference>
<organism evidence="10 11">
    <name type="scientific">Funneliformis caledonium</name>
    <dbReference type="NCBI Taxonomy" id="1117310"/>
    <lineage>
        <taxon>Eukaryota</taxon>
        <taxon>Fungi</taxon>
        <taxon>Fungi incertae sedis</taxon>
        <taxon>Mucoromycota</taxon>
        <taxon>Glomeromycotina</taxon>
        <taxon>Glomeromycetes</taxon>
        <taxon>Glomerales</taxon>
        <taxon>Glomeraceae</taxon>
        <taxon>Funneliformis</taxon>
    </lineage>
</organism>
<evidence type="ECO:0000256" key="5">
    <source>
        <dbReference type="PROSITE-ProRule" id="PRU00192"/>
    </source>
</evidence>
<feature type="region of interest" description="Disordered" evidence="6">
    <location>
        <begin position="578"/>
        <end position="677"/>
    </location>
</feature>
<feature type="compositionally biased region" description="Polar residues" evidence="6">
    <location>
        <begin position="594"/>
        <end position="607"/>
    </location>
</feature>
<evidence type="ECO:0000256" key="7">
    <source>
        <dbReference type="SAM" id="Phobius"/>
    </source>
</evidence>
<dbReference type="SUPFAM" id="SSF50044">
    <property type="entry name" value="SH3-domain"/>
    <property type="match status" value="1"/>
</dbReference>
<feature type="compositionally biased region" description="Basic residues" evidence="6">
    <location>
        <begin position="611"/>
        <end position="620"/>
    </location>
</feature>
<evidence type="ECO:0000256" key="1">
    <source>
        <dbReference type="ARBA" id="ARBA00004170"/>
    </source>
</evidence>
<evidence type="ECO:0000256" key="8">
    <source>
        <dbReference type="SAM" id="SignalP"/>
    </source>
</evidence>
<evidence type="ECO:0000259" key="9">
    <source>
        <dbReference type="PROSITE" id="PS50002"/>
    </source>
</evidence>
<protein>
    <submittedName>
        <fullName evidence="10">6518_t:CDS:1</fullName>
    </submittedName>
</protein>
<keyword evidence="4 7" id="KW-0472">Membrane</keyword>
<reference evidence="10" key="1">
    <citation type="submission" date="2021-06" db="EMBL/GenBank/DDBJ databases">
        <authorList>
            <person name="Kallberg Y."/>
            <person name="Tangrot J."/>
            <person name="Rosling A."/>
        </authorList>
    </citation>
    <scope>NUCLEOTIDE SEQUENCE</scope>
    <source>
        <strain evidence="10">UK204</strain>
    </source>
</reference>
<dbReference type="OrthoDB" id="5340910at2759"/>
<feature type="chain" id="PRO_5040170030" evidence="8">
    <location>
        <begin position="29"/>
        <end position="677"/>
    </location>
</feature>
<dbReference type="SMART" id="SM00326">
    <property type="entry name" value="SH3"/>
    <property type="match status" value="1"/>
</dbReference>
<dbReference type="Gene3D" id="2.30.30.40">
    <property type="entry name" value="SH3 Domains"/>
    <property type="match status" value="1"/>
</dbReference>
<comment type="subcellular location">
    <subcellularLocation>
        <location evidence="1">Membrane</location>
        <topology evidence="1">Peripheral membrane protein</topology>
    </subcellularLocation>
</comment>
<dbReference type="PROSITE" id="PS50002">
    <property type="entry name" value="SH3"/>
    <property type="match status" value="1"/>
</dbReference>
<dbReference type="Proteomes" id="UP000789570">
    <property type="component" value="Unassembled WGS sequence"/>
</dbReference>
<comment type="caution">
    <text evidence="10">The sequence shown here is derived from an EMBL/GenBank/DDBJ whole genome shotgun (WGS) entry which is preliminary data.</text>
</comment>
<feature type="transmembrane region" description="Helical" evidence="7">
    <location>
        <begin position="303"/>
        <end position="325"/>
    </location>
</feature>
<dbReference type="AlphaFoldDB" id="A0A9N8ZZG4"/>
<name>A0A9N8ZZG4_9GLOM</name>
<gene>
    <name evidence="10" type="ORF">FCALED_LOCUS4233</name>
</gene>
<accession>A0A9N8ZZG4</accession>
<feature type="signal peptide" evidence="8">
    <location>
        <begin position="1"/>
        <end position="28"/>
    </location>
</feature>
<keyword evidence="11" id="KW-1185">Reference proteome</keyword>
<keyword evidence="3" id="KW-0175">Coiled coil</keyword>
<keyword evidence="7" id="KW-0812">Transmembrane</keyword>
<evidence type="ECO:0000256" key="6">
    <source>
        <dbReference type="SAM" id="MobiDB-lite"/>
    </source>
</evidence>
<sequence length="677" mass="72473">MSSKLNFKIIHLILLILLLTFYPSVSNSQGVKAPPCLSLANTVTCSAFSQYSISSASSLKSPSSQDSKGAIFDTNFNWLLEAENITRFDELLLNYVNTQYIKWRYKEGTNSTLGVTQCSEVTPIISSITTYARYTLTTICAYLVQQPQSRLCSANDTLPNERKLCKRTCLDHYDSLQGIANSPNVCIKGTTSDINERLDDLNKWCKLPQNTDDNATTNCISGEENEPNNCGFKDDTRGLCSYCKDNDTNLCCGTASNILQCPYKIPSVSDSSPTIPISPISPNSSDSNAPGMATSLNGKPSRLALILGTLAGGCLILGLIVYCCVKKRLGKSDRRVSFFATPYFYFRPPNVVGDGNDGAEMIGRYSHSIATPNTPSNAGTGSLLSNISAEGVALATSGAAIGANNNSPYKGIYNINAGSGSLKLGGSNLSNLNVNNSSNPNVTLKMSTPSSPIIGTTNSSSTSVQLAPLPPHSDSIDLGSGGESGGEEANIVVVVFPYSAQLPDELELSLNDVIEVKQKFDDGWAVGINRNTGKEGAFPNVCVAEFENLTENAGESGSGSWSISIVLPDDSTSDNIGEGVGSSVGGLTSLTPSQLSDGRSRISNSIDNLPRRHSSMRRTRREVDEDEMTISELDNASEVSGQARRNDDDNDNYIEGFDGERDNYISSSSPNTDHRLT</sequence>
<keyword evidence="8" id="KW-0732">Signal</keyword>
<evidence type="ECO:0000313" key="10">
    <source>
        <dbReference type="EMBL" id="CAG8511716.1"/>
    </source>
</evidence>
<evidence type="ECO:0000256" key="3">
    <source>
        <dbReference type="ARBA" id="ARBA00023054"/>
    </source>
</evidence>
<dbReference type="Pfam" id="PF14604">
    <property type="entry name" value="SH3_9"/>
    <property type="match status" value="1"/>
</dbReference>
<dbReference type="PANTHER" id="PTHR14167:SF81">
    <property type="entry name" value="ENDOPHILIN-A"/>
    <property type="match status" value="1"/>
</dbReference>
<feature type="domain" description="SH3" evidence="9">
    <location>
        <begin position="487"/>
        <end position="548"/>
    </location>
</feature>
<evidence type="ECO:0000313" key="11">
    <source>
        <dbReference type="Proteomes" id="UP000789570"/>
    </source>
</evidence>
<proteinExistence type="predicted"/>
<keyword evidence="2 5" id="KW-0728">SH3 domain</keyword>
<dbReference type="InterPro" id="IPR036028">
    <property type="entry name" value="SH3-like_dom_sf"/>
</dbReference>